<dbReference type="InterPro" id="IPR008397">
    <property type="entry name" value="Alginate_lyase_dom"/>
</dbReference>
<proteinExistence type="predicted"/>
<gene>
    <name evidence="5" type="ORF">HJ583_013555</name>
</gene>
<keyword evidence="2 5" id="KW-0456">Lyase</keyword>
<comment type="caution">
    <text evidence="5">The sequence shown here is derived from an EMBL/GenBank/DDBJ whole genome shotgun (WGS) entry which is preliminary data.</text>
</comment>
<organism evidence="5 6">
    <name type="scientific">Uliginosibacterium aquaticum</name>
    <dbReference type="NCBI Taxonomy" id="2731212"/>
    <lineage>
        <taxon>Bacteria</taxon>
        <taxon>Pseudomonadati</taxon>
        <taxon>Pseudomonadota</taxon>
        <taxon>Betaproteobacteria</taxon>
        <taxon>Rhodocyclales</taxon>
        <taxon>Zoogloeaceae</taxon>
        <taxon>Uliginosibacterium</taxon>
    </lineage>
</organism>
<keyword evidence="1 3" id="KW-0732">Signal</keyword>
<evidence type="ECO:0000313" key="5">
    <source>
        <dbReference type="EMBL" id="NSL56061.1"/>
    </source>
</evidence>
<dbReference type="Proteomes" id="UP000778523">
    <property type="component" value="Unassembled WGS sequence"/>
</dbReference>
<reference evidence="5 6" key="1">
    <citation type="submission" date="2020-06" db="EMBL/GenBank/DDBJ databases">
        <title>Draft genome of Uliginosibacterium sp. IMCC34675.</title>
        <authorList>
            <person name="Song J."/>
        </authorList>
    </citation>
    <scope>NUCLEOTIDE SEQUENCE [LARGE SCALE GENOMIC DNA]</scope>
    <source>
        <strain evidence="5 6">IMCC34675</strain>
    </source>
</reference>
<evidence type="ECO:0000256" key="2">
    <source>
        <dbReference type="ARBA" id="ARBA00023239"/>
    </source>
</evidence>
<keyword evidence="6" id="KW-1185">Reference proteome</keyword>
<feature type="signal peptide" evidence="3">
    <location>
        <begin position="1"/>
        <end position="21"/>
    </location>
</feature>
<evidence type="ECO:0000256" key="3">
    <source>
        <dbReference type="SAM" id="SignalP"/>
    </source>
</evidence>
<dbReference type="PROSITE" id="PS51257">
    <property type="entry name" value="PROKAR_LIPOPROTEIN"/>
    <property type="match status" value="1"/>
</dbReference>
<name>A0ABX2IH56_9RHOO</name>
<evidence type="ECO:0000256" key="1">
    <source>
        <dbReference type="ARBA" id="ARBA00022729"/>
    </source>
</evidence>
<evidence type="ECO:0000313" key="6">
    <source>
        <dbReference type="Proteomes" id="UP000778523"/>
    </source>
</evidence>
<feature type="chain" id="PRO_5046796969" evidence="3">
    <location>
        <begin position="22"/>
        <end position="331"/>
    </location>
</feature>
<feature type="domain" description="Alginate lyase" evidence="4">
    <location>
        <begin position="32"/>
        <end position="269"/>
    </location>
</feature>
<evidence type="ECO:0000259" key="4">
    <source>
        <dbReference type="Pfam" id="PF05426"/>
    </source>
</evidence>
<dbReference type="EMBL" id="JABCSC020000003">
    <property type="protein sequence ID" value="NSL56061.1"/>
    <property type="molecule type" value="Genomic_DNA"/>
</dbReference>
<dbReference type="Pfam" id="PF05426">
    <property type="entry name" value="Alginate_lyase"/>
    <property type="match status" value="1"/>
</dbReference>
<accession>A0ABX2IH56</accession>
<dbReference type="InterPro" id="IPR008929">
    <property type="entry name" value="Chondroitin_lyas"/>
</dbReference>
<dbReference type="Gene3D" id="1.50.10.100">
    <property type="entry name" value="Chondroitin AC/alginate lyase"/>
    <property type="match status" value="1"/>
</dbReference>
<dbReference type="RefSeq" id="WP_170022413.1">
    <property type="nucleotide sequence ID" value="NZ_JABCSC020000003.1"/>
</dbReference>
<dbReference type="GO" id="GO:0016829">
    <property type="term" value="F:lyase activity"/>
    <property type="evidence" value="ECO:0007669"/>
    <property type="project" value="UniProtKB-KW"/>
</dbReference>
<protein>
    <submittedName>
        <fullName evidence="5">Alginate lyase family protein</fullName>
    </submittedName>
</protein>
<sequence length="331" mass="36312">MKRLLACLCLASLITPAGASAACPPPPPAVRDIRANSYYSDAAGSIIDPALHAQYKRNIDPITDFHRRVLERADAFVATGDIAQARCTIDWLSAWAQGGALLGALINERGNQANYIQKWTLAGLAMASFKVRSQLTPADHALLDPWLKAQAERSLAFWDDARHKRNNHLYWTGLAVAATAAATDDATLWGRARSIYDEALAHIAADGTLEMEMARAGRALHYHNYALMPLAAMAELAHSRHEDWYARGDGRLLRLADKVTDGVLDPAWFVEQTGKRQELPAEGYLGWSVLLADQPLRNRDKLQALAARGPFFNAQMGGNPALTRQSARNQP</sequence>
<dbReference type="SUPFAM" id="SSF48230">
    <property type="entry name" value="Chondroitin AC/alginate lyase"/>
    <property type="match status" value="1"/>
</dbReference>